<gene>
    <name evidence="2" type="ORF">MEDL_6644</name>
</gene>
<feature type="compositionally biased region" description="Low complexity" evidence="1">
    <location>
        <begin position="108"/>
        <end position="118"/>
    </location>
</feature>
<evidence type="ECO:0000313" key="3">
    <source>
        <dbReference type="Proteomes" id="UP000683360"/>
    </source>
</evidence>
<sequence length="237" mass="26368">MNTDIHFTNSFSNMQLSQTQKENPESYDWMGQTQNEMGLNFGKEEKLENAYDKLTQIKETVSTDIQQTILETDNYKDIFDMLGYGSPYSAIQTLSKYLSFSKKSSDLPNNVVNPDNDNAYSGPRALRDGGQAEDSGLQFREDKLISGTGKNQYGLTSGGGTTGGGLRVKEDISQRIPFYRQKLKKFGSAAKGVSQKVISDFATESICSIIDSSREKGLQNTEISKILTKHFVPQSIH</sequence>
<accession>A0A8S3Q6V3</accession>
<proteinExistence type="predicted"/>
<protein>
    <submittedName>
        <fullName evidence="2">Uncharacterized protein</fullName>
    </submittedName>
</protein>
<organism evidence="2 3">
    <name type="scientific">Mytilus edulis</name>
    <name type="common">Blue mussel</name>
    <dbReference type="NCBI Taxonomy" id="6550"/>
    <lineage>
        <taxon>Eukaryota</taxon>
        <taxon>Metazoa</taxon>
        <taxon>Spiralia</taxon>
        <taxon>Lophotrochozoa</taxon>
        <taxon>Mollusca</taxon>
        <taxon>Bivalvia</taxon>
        <taxon>Autobranchia</taxon>
        <taxon>Pteriomorphia</taxon>
        <taxon>Mytilida</taxon>
        <taxon>Mytiloidea</taxon>
        <taxon>Mytilidae</taxon>
        <taxon>Mytilinae</taxon>
        <taxon>Mytilus</taxon>
    </lineage>
</organism>
<dbReference type="EMBL" id="CAJPWZ010000362">
    <property type="protein sequence ID" value="CAG2191411.1"/>
    <property type="molecule type" value="Genomic_DNA"/>
</dbReference>
<dbReference type="AlphaFoldDB" id="A0A8S3Q6V3"/>
<reference evidence="2" key="1">
    <citation type="submission" date="2021-03" db="EMBL/GenBank/DDBJ databases">
        <authorList>
            <person name="Bekaert M."/>
        </authorList>
    </citation>
    <scope>NUCLEOTIDE SEQUENCE</scope>
</reference>
<comment type="caution">
    <text evidence="2">The sequence shown here is derived from an EMBL/GenBank/DDBJ whole genome shotgun (WGS) entry which is preliminary data.</text>
</comment>
<feature type="region of interest" description="Disordered" evidence="1">
    <location>
        <begin position="108"/>
        <end position="133"/>
    </location>
</feature>
<dbReference type="Proteomes" id="UP000683360">
    <property type="component" value="Unassembled WGS sequence"/>
</dbReference>
<evidence type="ECO:0000313" key="2">
    <source>
        <dbReference type="EMBL" id="CAG2191411.1"/>
    </source>
</evidence>
<keyword evidence="3" id="KW-1185">Reference proteome</keyword>
<name>A0A8S3Q6V3_MYTED</name>
<evidence type="ECO:0000256" key="1">
    <source>
        <dbReference type="SAM" id="MobiDB-lite"/>
    </source>
</evidence>